<sequence length="76" mass="8607">MAKKSMTIDEVKKAKIKVESDILKMIKDFENETKVKISHISLDRDYGEDAPIAEPSRGKPGAIKNVDLNMELDLLY</sequence>
<reference evidence="1" key="1">
    <citation type="submission" date="2020-03" db="EMBL/GenBank/DDBJ databases">
        <title>The deep terrestrial virosphere.</title>
        <authorList>
            <person name="Holmfeldt K."/>
            <person name="Nilsson E."/>
            <person name="Simone D."/>
            <person name="Lopez-Fernandez M."/>
            <person name="Wu X."/>
            <person name="de Brujin I."/>
            <person name="Lundin D."/>
            <person name="Andersson A."/>
            <person name="Bertilsson S."/>
            <person name="Dopson M."/>
        </authorList>
    </citation>
    <scope>NUCLEOTIDE SEQUENCE</scope>
    <source>
        <strain evidence="1">MM171B02622</strain>
    </source>
</reference>
<evidence type="ECO:0000313" key="1">
    <source>
        <dbReference type="EMBL" id="QJH93067.1"/>
    </source>
</evidence>
<protein>
    <submittedName>
        <fullName evidence="1">Uncharacterized protein</fullName>
    </submittedName>
</protein>
<dbReference type="AlphaFoldDB" id="A0A6M3X6F8"/>
<gene>
    <name evidence="1" type="ORF">MM171B02622_0006</name>
</gene>
<name>A0A6M3X6F8_9ZZZZ</name>
<organism evidence="1">
    <name type="scientific">viral metagenome</name>
    <dbReference type="NCBI Taxonomy" id="1070528"/>
    <lineage>
        <taxon>unclassified sequences</taxon>
        <taxon>metagenomes</taxon>
        <taxon>organismal metagenomes</taxon>
    </lineage>
</organism>
<proteinExistence type="predicted"/>
<accession>A0A6M3X6F8</accession>
<dbReference type="EMBL" id="MT143943">
    <property type="protein sequence ID" value="QJH93067.1"/>
    <property type="molecule type" value="Genomic_DNA"/>
</dbReference>